<gene>
    <name evidence="6" type="primary">GRX4_1</name>
    <name evidence="6" type="ORF">C6P45_000945</name>
</gene>
<organism evidence="6 7">
    <name type="scientific">Maudiozyma exigua</name>
    <name type="common">Yeast</name>
    <name type="synonym">Kazachstania exigua</name>
    <dbReference type="NCBI Taxonomy" id="34358"/>
    <lineage>
        <taxon>Eukaryota</taxon>
        <taxon>Fungi</taxon>
        <taxon>Dikarya</taxon>
        <taxon>Ascomycota</taxon>
        <taxon>Saccharomycotina</taxon>
        <taxon>Saccharomycetes</taxon>
        <taxon>Saccharomycetales</taxon>
        <taxon>Saccharomycetaceae</taxon>
        <taxon>Maudiozyma</taxon>
    </lineage>
</organism>
<name>A0A9P6W3Q5_MAUEX</name>
<feature type="domain" description="Glutaredoxin" evidence="5">
    <location>
        <begin position="183"/>
        <end position="247"/>
    </location>
</feature>
<dbReference type="GO" id="GO:0005634">
    <property type="term" value="C:nucleus"/>
    <property type="evidence" value="ECO:0007669"/>
    <property type="project" value="TreeGrafter"/>
</dbReference>
<dbReference type="InterPro" id="IPR036249">
    <property type="entry name" value="Thioredoxin-like_sf"/>
</dbReference>
<dbReference type="InterPro" id="IPR033658">
    <property type="entry name" value="GRX_PICOT-like"/>
</dbReference>
<reference evidence="6 7" key="1">
    <citation type="submission" date="2020-11" db="EMBL/GenBank/DDBJ databases">
        <title>Kefir isolates.</title>
        <authorList>
            <person name="Marcisauskas S."/>
            <person name="Kim Y."/>
            <person name="Blasche S."/>
        </authorList>
    </citation>
    <scope>NUCLEOTIDE SEQUENCE [LARGE SCALE GENOMIC DNA]</scope>
    <source>
        <strain evidence="6 7">OG2</strain>
    </source>
</reference>
<dbReference type="PROSITE" id="PS51354">
    <property type="entry name" value="GLUTAREDOXIN_2"/>
    <property type="match status" value="1"/>
</dbReference>
<evidence type="ECO:0000259" key="5">
    <source>
        <dbReference type="Pfam" id="PF00462"/>
    </source>
</evidence>
<dbReference type="EMBL" id="PUHR01000138">
    <property type="protein sequence ID" value="KAG0662891.1"/>
    <property type="molecule type" value="Genomic_DNA"/>
</dbReference>
<feature type="domain" description="Thioredoxin" evidence="4">
    <location>
        <begin position="10"/>
        <end position="98"/>
    </location>
</feature>
<sequence>MSIIQISNRTHLEKVVSSEDKNKLLVLYFYAHDNQHSKTINEGIQTASLKYTKETINFLFIDSTINDELITLFKVTVTPYLVIVRNGYILRTMTGSELEDFVFSLDECSETLLTINNHHTTPVSANNTNEIDARQIKYRNDSVSSIETDSTIGSDSLLDEENDPEFNSDLNDSLSKLVQAVPVMIFLKGSPSEPRCRYSRQLVSILRENRIRFGYFDILQNDVVRKGMKKFSDWPTFPQLYVNGEFVGGLDIVKDTIKEDPDYFNTVLL</sequence>
<dbReference type="CDD" id="cd03028">
    <property type="entry name" value="GRX_PICOT_like"/>
    <property type="match status" value="1"/>
</dbReference>
<dbReference type="Gene3D" id="3.40.30.10">
    <property type="entry name" value="Glutaredoxin"/>
    <property type="match status" value="2"/>
</dbReference>
<evidence type="ECO:0000256" key="2">
    <source>
        <dbReference type="ARBA" id="ARBA00023004"/>
    </source>
</evidence>
<evidence type="ECO:0000259" key="4">
    <source>
        <dbReference type="Pfam" id="PF00085"/>
    </source>
</evidence>
<dbReference type="Proteomes" id="UP000750334">
    <property type="component" value="Unassembled WGS sequence"/>
</dbReference>
<dbReference type="GO" id="GO:0051537">
    <property type="term" value="F:2 iron, 2 sulfur cluster binding"/>
    <property type="evidence" value="ECO:0007669"/>
    <property type="project" value="TreeGrafter"/>
</dbReference>
<dbReference type="InterPro" id="IPR002109">
    <property type="entry name" value="Glutaredoxin"/>
</dbReference>
<keyword evidence="2" id="KW-0408">Iron</keyword>
<comment type="caution">
    <text evidence="6">The sequence shown here is derived from an EMBL/GenBank/DDBJ whole genome shotgun (WGS) entry which is preliminary data.</text>
</comment>
<dbReference type="GO" id="GO:0006879">
    <property type="term" value="P:intracellular iron ion homeostasis"/>
    <property type="evidence" value="ECO:0007669"/>
    <property type="project" value="TreeGrafter"/>
</dbReference>
<dbReference type="GO" id="GO:0005829">
    <property type="term" value="C:cytosol"/>
    <property type="evidence" value="ECO:0007669"/>
    <property type="project" value="TreeGrafter"/>
</dbReference>
<dbReference type="Pfam" id="PF00085">
    <property type="entry name" value="Thioredoxin"/>
    <property type="match status" value="1"/>
</dbReference>
<dbReference type="InterPro" id="IPR013766">
    <property type="entry name" value="Thioredoxin_domain"/>
</dbReference>
<evidence type="ECO:0000313" key="6">
    <source>
        <dbReference type="EMBL" id="KAG0662891.1"/>
    </source>
</evidence>
<dbReference type="InterPro" id="IPR004480">
    <property type="entry name" value="Monothiol_GRX-rel"/>
</dbReference>
<keyword evidence="3" id="KW-0411">Iron-sulfur</keyword>
<dbReference type="GO" id="GO:0015036">
    <property type="term" value="F:disulfide oxidoreductase activity"/>
    <property type="evidence" value="ECO:0007669"/>
    <property type="project" value="UniProtKB-ARBA"/>
</dbReference>
<dbReference type="Pfam" id="PF00462">
    <property type="entry name" value="Glutaredoxin"/>
    <property type="match status" value="1"/>
</dbReference>
<dbReference type="PANTHER" id="PTHR10293">
    <property type="entry name" value="GLUTAREDOXIN FAMILY MEMBER"/>
    <property type="match status" value="1"/>
</dbReference>
<keyword evidence="1" id="KW-0479">Metal-binding</keyword>
<dbReference type="FunFam" id="3.40.30.10:FF:000012">
    <property type="entry name" value="Monothiol glutaredoxin"/>
    <property type="match status" value="1"/>
</dbReference>
<accession>A0A9P6W3Q5</accession>
<evidence type="ECO:0000313" key="7">
    <source>
        <dbReference type="Proteomes" id="UP000750334"/>
    </source>
</evidence>
<proteinExistence type="predicted"/>
<dbReference type="PANTHER" id="PTHR10293:SF73">
    <property type="entry name" value="GLUTAREDOXIN-3"/>
    <property type="match status" value="1"/>
</dbReference>
<keyword evidence="7" id="KW-1185">Reference proteome</keyword>
<dbReference type="SUPFAM" id="SSF52833">
    <property type="entry name" value="Thioredoxin-like"/>
    <property type="match status" value="2"/>
</dbReference>
<protein>
    <submittedName>
        <fullName evidence="6">Monothiol glutaredoxin grx4</fullName>
    </submittedName>
</protein>
<dbReference type="OrthoDB" id="415696at2759"/>
<dbReference type="GO" id="GO:0046872">
    <property type="term" value="F:metal ion binding"/>
    <property type="evidence" value="ECO:0007669"/>
    <property type="project" value="UniProtKB-KW"/>
</dbReference>
<evidence type="ECO:0000256" key="3">
    <source>
        <dbReference type="ARBA" id="ARBA00023014"/>
    </source>
</evidence>
<evidence type="ECO:0000256" key="1">
    <source>
        <dbReference type="ARBA" id="ARBA00022723"/>
    </source>
</evidence>
<dbReference type="AlphaFoldDB" id="A0A9P6W3Q5"/>